<dbReference type="GO" id="GO:0005739">
    <property type="term" value="C:mitochondrion"/>
    <property type="evidence" value="ECO:0007669"/>
    <property type="project" value="GOC"/>
</dbReference>
<dbReference type="InterPro" id="IPR001816">
    <property type="entry name" value="Transl_elong_EFTs/EF1B"/>
</dbReference>
<evidence type="ECO:0000313" key="7">
    <source>
        <dbReference type="Proteomes" id="UP000001949"/>
    </source>
</evidence>
<feature type="signal peptide" evidence="4">
    <location>
        <begin position="1"/>
        <end position="19"/>
    </location>
</feature>
<proteinExistence type="inferred from homology"/>
<dbReference type="GO" id="GO:0003746">
    <property type="term" value="F:translation elongation factor activity"/>
    <property type="evidence" value="ECO:0007669"/>
    <property type="project" value="UniProtKB-KW"/>
</dbReference>
<dbReference type="STRING" id="5875.Q4N2U3"/>
<organism evidence="6 7">
    <name type="scientific">Theileria parva</name>
    <name type="common">East coast fever infection agent</name>
    <dbReference type="NCBI Taxonomy" id="5875"/>
    <lineage>
        <taxon>Eukaryota</taxon>
        <taxon>Sar</taxon>
        <taxon>Alveolata</taxon>
        <taxon>Apicomplexa</taxon>
        <taxon>Aconoidasida</taxon>
        <taxon>Piroplasmida</taxon>
        <taxon>Theileriidae</taxon>
        <taxon>Theileria</taxon>
    </lineage>
</organism>
<protein>
    <recommendedName>
        <fullName evidence="5">Translation elongation factor EFTs/EF1B dimerisation domain-containing protein</fullName>
    </recommendedName>
</protein>
<dbReference type="SUPFAM" id="SSF46934">
    <property type="entry name" value="UBA-like"/>
    <property type="match status" value="1"/>
</dbReference>
<keyword evidence="3" id="KW-0648">Protein biosynthesis</keyword>
<gene>
    <name evidence="6" type="ordered locus">TP04_0253</name>
</gene>
<dbReference type="InParanoid" id="Q4N2U3"/>
<dbReference type="PANTHER" id="PTHR11741">
    <property type="entry name" value="ELONGATION FACTOR TS"/>
    <property type="match status" value="1"/>
</dbReference>
<dbReference type="SUPFAM" id="SSF54713">
    <property type="entry name" value="Elongation factor Ts (EF-Ts), dimerisation domain"/>
    <property type="match status" value="2"/>
</dbReference>
<sequence length="468" mass="52738">MLFLALFFILFPQIRTSNAFLLSHKNYSKTLNHNLNTLNNLNYRNLDTLNGVNYRNLNAISNDSAVVEMESERSKKIKLLRSSTGRGAQECYKALMKANGDVKLASQIILNTVSDAKNPSNNGEIVMLLEGTVALSCVEKVCCMIDMRCDTDFVAKNKLFTAFAKSFSNSALLSFTLLNNSHTPEDTTLKPPVDKLLESVLSKVCLRCGKSVGETGKYVRSALRESISVARISFLVSDPDEYFVFYVHSSLDPKISASYAGTAAAILSFQIPNTNKFYNLHNFHSDPQGSMDTVESVGVLNCCLEGVDCVYSSMNNVTQFDKELETDELKRFLRQMALHTVAEKPKEIVLSTLLFYAVIHIDIERFDSGGRSEMERELEKLVNSGKTREMAERIVKGKLRKKYGQDVLMEQIWTFGNGELVSEAMEKMSKKVSREIKLKKFISYAISDDLINYKHPQNCVFYNTNINF</sequence>
<dbReference type="eggNOG" id="KOG1071">
    <property type="taxonomic scope" value="Eukaryota"/>
</dbReference>
<keyword evidence="7" id="KW-1185">Reference proteome</keyword>
<comment type="caution">
    <text evidence="6">The sequence shown here is derived from an EMBL/GenBank/DDBJ whole genome shotgun (WGS) entry which is preliminary data.</text>
</comment>
<dbReference type="GO" id="GO:0070125">
    <property type="term" value="P:mitochondrial translational elongation"/>
    <property type="evidence" value="ECO:0007669"/>
    <property type="project" value="TreeGrafter"/>
</dbReference>
<dbReference type="Pfam" id="PF00889">
    <property type="entry name" value="EF_TS"/>
    <property type="match status" value="2"/>
</dbReference>
<dbReference type="EMBL" id="AAGK01000004">
    <property type="protein sequence ID" value="EAN31605.1"/>
    <property type="molecule type" value="Genomic_DNA"/>
</dbReference>
<keyword evidence="4" id="KW-0732">Signal</keyword>
<comment type="similarity">
    <text evidence="1">Belongs to the EF-Ts family.</text>
</comment>
<dbReference type="VEuPathDB" id="PiroplasmaDB:TpMuguga_04g00253"/>
<evidence type="ECO:0000256" key="3">
    <source>
        <dbReference type="ARBA" id="ARBA00022917"/>
    </source>
</evidence>
<dbReference type="PANTHER" id="PTHR11741:SF0">
    <property type="entry name" value="ELONGATION FACTOR TS, MITOCHONDRIAL"/>
    <property type="match status" value="1"/>
</dbReference>
<dbReference type="Gene3D" id="1.10.286.20">
    <property type="match status" value="1"/>
</dbReference>
<dbReference type="InterPro" id="IPR009060">
    <property type="entry name" value="UBA-like_sf"/>
</dbReference>
<dbReference type="Gene3D" id="3.30.479.20">
    <property type="entry name" value="Elongation factor Ts, dimerisation domain"/>
    <property type="match status" value="2"/>
</dbReference>
<dbReference type="Gene3D" id="1.10.8.10">
    <property type="entry name" value="DNA helicase RuvA subunit, C-terminal domain"/>
    <property type="match status" value="1"/>
</dbReference>
<dbReference type="AlphaFoldDB" id="Q4N2U3"/>
<dbReference type="InterPro" id="IPR036402">
    <property type="entry name" value="EF-Ts_dimer_sf"/>
</dbReference>
<evidence type="ECO:0000256" key="1">
    <source>
        <dbReference type="ARBA" id="ARBA00005532"/>
    </source>
</evidence>
<feature type="domain" description="Translation elongation factor EFTs/EF1B dimerisation" evidence="5">
    <location>
        <begin position="143"/>
        <end position="256"/>
    </location>
</feature>
<reference evidence="6 7" key="1">
    <citation type="journal article" date="2005" name="Science">
        <title>Genome sequence of Theileria parva, a bovine pathogen that transforms lymphocytes.</title>
        <authorList>
            <person name="Gardner M.J."/>
            <person name="Bishop R."/>
            <person name="Shah T."/>
            <person name="de Villiers E.P."/>
            <person name="Carlton J.M."/>
            <person name="Hall N."/>
            <person name="Ren Q."/>
            <person name="Paulsen I.T."/>
            <person name="Pain A."/>
            <person name="Berriman M."/>
            <person name="Wilson R.J.M."/>
            <person name="Sato S."/>
            <person name="Ralph S.A."/>
            <person name="Mann D.J."/>
            <person name="Xiong Z."/>
            <person name="Shallom S.J."/>
            <person name="Weidman J."/>
            <person name="Jiang L."/>
            <person name="Lynn J."/>
            <person name="Weaver B."/>
            <person name="Shoaibi A."/>
            <person name="Domingo A.R."/>
            <person name="Wasawo D."/>
            <person name="Crabtree J."/>
            <person name="Wortman J.R."/>
            <person name="Haas B."/>
            <person name="Angiuoli S.V."/>
            <person name="Creasy T.H."/>
            <person name="Lu C."/>
            <person name="Suh B."/>
            <person name="Silva J.C."/>
            <person name="Utterback T.R."/>
            <person name="Feldblyum T.V."/>
            <person name="Pertea M."/>
            <person name="Allen J."/>
            <person name="Nierman W.C."/>
            <person name="Taracha E.L.N."/>
            <person name="Salzberg S.L."/>
            <person name="White O.R."/>
            <person name="Fitzhugh H.A."/>
            <person name="Morzaria S."/>
            <person name="Venter J.C."/>
            <person name="Fraser C.M."/>
            <person name="Nene V."/>
        </authorList>
    </citation>
    <scope>NUCLEOTIDE SEQUENCE [LARGE SCALE GENOMIC DNA]</scope>
    <source>
        <strain evidence="6 7">Muguga</strain>
    </source>
</reference>
<accession>Q4N2U3</accession>
<dbReference type="FunCoup" id="Q4N2U3">
    <property type="interactions" value="184"/>
</dbReference>
<feature type="chain" id="PRO_5004240992" description="Translation elongation factor EFTs/EF1B dimerisation domain-containing protein" evidence="4">
    <location>
        <begin position="20"/>
        <end position="468"/>
    </location>
</feature>
<name>Q4N2U3_THEPA</name>
<keyword evidence="2" id="KW-0251">Elongation factor</keyword>
<dbReference type="KEGG" id="tpv:TP04_0253"/>
<dbReference type="OMA" id="GAQECYK"/>
<feature type="domain" description="Translation elongation factor EFTs/EF1B dimerisation" evidence="5">
    <location>
        <begin position="324"/>
        <end position="444"/>
    </location>
</feature>
<evidence type="ECO:0000313" key="6">
    <source>
        <dbReference type="EMBL" id="EAN31605.1"/>
    </source>
</evidence>
<dbReference type="Proteomes" id="UP000001949">
    <property type="component" value="Unassembled WGS sequence"/>
</dbReference>
<evidence type="ECO:0000259" key="5">
    <source>
        <dbReference type="Pfam" id="PF00889"/>
    </source>
</evidence>
<evidence type="ECO:0000256" key="2">
    <source>
        <dbReference type="ARBA" id="ARBA00022768"/>
    </source>
</evidence>
<dbReference type="InterPro" id="IPR014039">
    <property type="entry name" value="Transl_elong_EFTs/EF1B_dimer"/>
</dbReference>
<evidence type="ECO:0000256" key="4">
    <source>
        <dbReference type="SAM" id="SignalP"/>
    </source>
</evidence>